<feature type="domain" description="Myb/SANT-like" evidence="1">
    <location>
        <begin position="14"/>
        <end position="83"/>
    </location>
</feature>
<keyword evidence="3" id="KW-1185">Reference proteome</keyword>
<evidence type="ECO:0000313" key="2">
    <source>
        <dbReference type="EMBL" id="KAK3230214.1"/>
    </source>
</evidence>
<protein>
    <recommendedName>
        <fullName evidence="1">Myb/SANT-like domain-containing protein</fullName>
    </recommendedName>
</protein>
<dbReference type="Pfam" id="PF12776">
    <property type="entry name" value="Myb_DNA-bind_3"/>
    <property type="match status" value="1"/>
</dbReference>
<name>A0AAE0EJC8_9ROSI</name>
<comment type="caution">
    <text evidence="2">The sequence shown here is derived from an EMBL/GenBank/DDBJ whole genome shotgun (WGS) entry which is preliminary data.</text>
</comment>
<proteinExistence type="predicted"/>
<dbReference type="InterPro" id="IPR024752">
    <property type="entry name" value="Myb/SANT-like_dom"/>
</dbReference>
<evidence type="ECO:0000313" key="3">
    <source>
        <dbReference type="Proteomes" id="UP001281410"/>
    </source>
</evidence>
<dbReference type="EMBL" id="JANJYJ010000001">
    <property type="protein sequence ID" value="KAK3230214.1"/>
    <property type="molecule type" value="Genomic_DNA"/>
</dbReference>
<sequence length="182" mass="21381">MANEGAQGKAKAVWDPPTHEIWVDLAIEQIRAGNRNGTHLSKQGWKNFIKNFNKITGRTYDRKQLKNQWDNVKKEWQLWDSLKYPEASKFRVKGLEHVFKIDELFRDVTTTGERAWAPTSEEEIEKQIVEQAIRDEIEFNEVVLIIARATVYHHNNFLIKEPCRNSPRTGWMFIMEILNGND</sequence>
<evidence type="ECO:0000259" key="1">
    <source>
        <dbReference type="Pfam" id="PF12776"/>
    </source>
</evidence>
<dbReference type="PANTHER" id="PTHR31704:SF37">
    <property type="entry name" value="HEAT SHOCK PROTEIN"/>
    <property type="match status" value="1"/>
</dbReference>
<accession>A0AAE0EJC8</accession>
<dbReference type="Proteomes" id="UP001281410">
    <property type="component" value="Unassembled WGS sequence"/>
</dbReference>
<organism evidence="2 3">
    <name type="scientific">Dipteronia sinensis</name>
    <dbReference type="NCBI Taxonomy" id="43782"/>
    <lineage>
        <taxon>Eukaryota</taxon>
        <taxon>Viridiplantae</taxon>
        <taxon>Streptophyta</taxon>
        <taxon>Embryophyta</taxon>
        <taxon>Tracheophyta</taxon>
        <taxon>Spermatophyta</taxon>
        <taxon>Magnoliopsida</taxon>
        <taxon>eudicotyledons</taxon>
        <taxon>Gunneridae</taxon>
        <taxon>Pentapetalae</taxon>
        <taxon>rosids</taxon>
        <taxon>malvids</taxon>
        <taxon>Sapindales</taxon>
        <taxon>Sapindaceae</taxon>
        <taxon>Hippocastanoideae</taxon>
        <taxon>Acereae</taxon>
        <taxon>Dipteronia</taxon>
    </lineage>
</organism>
<dbReference type="AlphaFoldDB" id="A0AAE0EJC8"/>
<gene>
    <name evidence="2" type="ORF">Dsin_002095</name>
</gene>
<reference evidence="2" key="1">
    <citation type="journal article" date="2023" name="Plant J.">
        <title>Genome sequences and population genomics provide insights into the demographic history, inbreeding, and mutation load of two 'living fossil' tree species of Dipteronia.</title>
        <authorList>
            <person name="Feng Y."/>
            <person name="Comes H.P."/>
            <person name="Chen J."/>
            <person name="Zhu S."/>
            <person name="Lu R."/>
            <person name="Zhang X."/>
            <person name="Li P."/>
            <person name="Qiu J."/>
            <person name="Olsen K.M."/>
            <person name="Qiu Y."/>
        </authorList>
    </citation>
    <scope>NUCLEOTIDE SEQUENCE</scope>
    <source>
        <strain evidence="2">NBL</strain>
    </source>
</reference>
<dbReference type="PANTHER" id="PTHR31704">
    <property type="entry name" value="MYB/SANT-LIKE DNA-BINDING DOMAIN PROTEIN-RELATED"/>
    <property type="match status" value="1"/>
</dbReference>